<comment type="caution">
    <text evidence="9">The sequence shown here is derived from an EMBL/GenBank/DDBJ whole genome shotgun (WGS) entry which is preliminary data.</text>
</comment>
<evidence type="ECO:0000256" key="7">
    <source>
        <dbReference type="SAM" id="Phobius"/>
    </source>
</evidence>
<dbReference type="EMBL" id="JAVDPW010000001">
    <property type="protein sequence ID" value="MDR6287959.1"/>
    <property type="molecule type" value="Genomic_DNA"/>
</dbReference>
<dbReference type="Proteomes" id="UP001262410">
    <property type="component" value="Unassembled WGS sequence"/>
</dbReference>
<feature type="transmembrane region" description="Helical" evidence="7">
    <location>
        <begin position="227"/>
        <end position="244"/>
    </location>
</feature>
<reference evidence="9 10" key="1">
    <citation type="submission" date="2023-07" db="EMBL/GenBank/DDBJ databases">
        <title>Sorghum-associated microbial communities from plants grown in Nebraska, USA.</title>
        <authorList>
            <person name="Schachtman D."/>
        </authorList>
    </citation>
    <scope>NUCLEOTIDE SEQUENCE [LARGE SCALE GENOMIC DNA]</scope>
    <source>
        <strain evidence="9 10">584</strain>
    </source>
</reference>
<accession>A0ABU1JK64</accession>
<evidence type="ECO:0000256" key="4">
    <source>
        <dbReference type="ARBA" id="ARBA00022692"/>
    </source>
</evidence>
<evidence type="ECO:0000313" key="10">
    <source>
        <dbReference type="Proteomes" id="UP001262410"/>
    </source>
</evidence>
<dbReference type="Gene3D" id="1.20.1250.20">
    <property type="entry name" value="MFS general substrate transporter like domains"/>
    <property type="match status" value="1"/>
</dbReference>
<keyword evidence="10" id="KW-1185">Reference proteome</keyword>
<feature type="transmembrane region" description="Helical" evidence="7">
    <location>
        <begin position="326"/>
        <end position="349"/>
    </location>
</feature>
<dbReference type="PANTHER" id="PTHR42718:SF47">
    <property type="entry name" value="METHYL VIOLOGEN RESISTANCE PROTEIN SMVA"/>
    <property type="match status" value="1"/>
</dbReference>
<dbReference type="PANTHER" id="PTHR42718">
    <property type="entry name" value="MAJOR FACILITATOR SUPERFAMILY MULTIDRUG TRANSPORTER MFSC"/>
    <property type="match status" value="1"/>
</dbReference>
<keyword evidence="4 7" id="KW-0812">Transmembrane</keyword>
<dbReference type="PRINTS" id="PR01036">
    <property type="entry name" value="TCRTETB"/>
</dbReference>
<evidence type="ECO:0000256" key="6">
    <source>
        <dbReference type="ARBA" id="ARBA00023136"/>
    </source>
</evidence>
<evidence type="ECO:0000256" key="5">
    <source>
        <dbReference type="ARBA" id="ARBA00022989"/>
    </source>
</evidence>
<feature type="transmembrane region" description="Helical" evidence="7">
    <location>
        <begin position="77"/>
        <end position="100"/>
    </location>
</feature>
<evidence type="ECO:0000256" key="3">
    <source>
        <dbReference type="ARBA" id="ARBA00022475"/>
    </source>
</evidence>
<feature type="transmembrane region" description="Helical" evidence="7">
    <location>
        <begin position="473"/>
        <end position="493"/>
    </location>
</feature>
<protein>
    <submittedName>
        <fullName evidence="9">DHA2 family multidrug resistance protein-like MFS transporter</fullName>
    </submittedName>
</protein>
<evidence type="ECO:0000256" key="1">
    <source>
        <dbReference type="ARBA" id="ARBA00004651"/>
    </source>
</evidence>
<feature type="domain" description="Major facilitator superfamily (MFS) profile" evidence="8">
    <location>
        <begin position="10"/>
        <end position="496"/>
    </location>
</feature>
<dbReference type="RefSeq" id="WP_309791891.1">
    <property type="nucleotide sequence ID" value="NZ_JAVDPW010000001.1"/>
</dbReference>
<comment type="subcellular location">
    <subcellularLocation>
        <location evidence="1">Cell membrane</location>
        <topology evidence="1">Multi-pass membrane protein</topology>
    </subcellularLocation>
</comment>
<evidence type="ECO:0000313" key="9">
    <source>
        <dbReference type="EMBL" id="MDR6287959.1"/>
    </source>
</evidence>
<dbReference type="InterPro" id="IPR036259">
    <property type="entry name" value="MFS_trans_sf"/>
</dbReference>
<keyword evidence="2" id="KW-0813">Transport</keyword>
<feature type="transmembrane region" description="Helical" evidence="7">
    <location>
        <begin position="398"/>
        <end position="419"/>
    </location>
</feature>
<evidence type="ECO:0000256" key="2">
    <source>
        <dbReference type="ARBA" id="ARBA00022448"/>
    </source>
</evidence>
<sequence length="502" mass="50774">MTAHPNRWAILPVVSVALLLVAIDATVLHIAVPTLTLALGPSATQLLWIIDIYPLLMAGLLLAAGTLGDRFGHKRMLLLGLGLFALASAACAFAPGPAWLIAGRAFLAFGGAMMMPATLSIIRLVFDDPRERATAIGVWGAVASGGAAFGPVVGGALLEHFSWGAVFLINVPIILVALPFAAWLVPGRRDDRGGHPWDLPGLAMAMVGVMALVYAVKQSTHEGADPWLAAAIAVVGAVLVAGFLRRQARAAAPMIDLSLFRNPAIAIALTSAMVAMIAVVGFELLLSQQLQLVLGLSPLQAGLRLAPVPLASFLASPFAGRLAHRFGFRVTATASLGLSAAGFAAVGLLPPGEVSAATVAAFIAIGAGLGAAMTAASTTVMNSAPAHQAGAVASVEEVAYELGGGLGVALFGSLMTVLYQRLMALPPMLEAAVPAARRSIGEALISAESLAAPDSGLVAAAARGAFSAAYQGAALAAAALLAATALAALVVLARRRAAPQPG</sequence>
<dbReference type="Pfam" id="PF07690">
    <property type="entry name" value="MFS_1"/>
    <property type="match status" value="1"/>
</dbReference>
<dbReference type="PROSITE" id="PS50850">
    <property type="entry name" value="MFS"/>
    <property type="match status" value="1"/>
</dbReference>
<keyword evidence="6 7" id="KW-0472">Membrane</keyword>
<dbReference type="Gene3D" id="1.20.1720.10">
    <property type="entry name" value="Multidrug resistance protein D"/>
    <property type="match status" value="1"/>
</dbReference>
<dbReference type="CDD" id="cd17321">
    <property type="entry name" value="MFS_MMR_MDR_like"/>
    <property type="match status" value="1"/>
</dbReference>
<feature type="transmembrane region" description="Helical" evidence="7">
    <location>
        <begin position="138"/>
        <end position="158"/>
    </location>
</feature>
<feature type="transmembrane region" description="Helical" evidence="7">
    <location>
        <begin position="355"/>
        <end position="377"/>
    </location>
</feature>
<name>A0ABU1JK64_9PROT</name>
<dbReference type="SUPFAM" id="SSF103473">
    <property type="entry name" value="MFS general substrate transporter"/>
    <property type="match status" value="1"/>
</dbReference>
<feature type="transmembrane region" description="Helical" evidence="7">
    <location>
        <begin position="292"/>
        <end position="314"/>
    </location>
</feature>
<keyword evidence="5 7" id="KW-1133">Transmembrane helix</keyword>
<feature type="transmembrane region" description="Helical" evidence="7">
    <location>
        <begin position="197"/>
        <end position="215"/>
    </location>
</feature>
<feature type="transmembrane region" description="Helical" evidence="7">
    <location>
        <begin position="164"/>
        <end position="185"/>
    </location>
</feature>
<proteinExistence type="predicted"/>
<dbReference type="InterPro" id="IPR011701">
    <property type="entry name" value="MFS"/>
</dbReference>
<feature type="transmembrane region" description="Helical" evidence="7">
    <location>
        <begin position="265"/>
        <end position="286"/>
    </location>
</feature>
<keyword evidence="3" id="KW-1003">Cell membrane</keyword>
<feature type="transmembrane region" description="Helical" evidence="7">
    <location>
        <begin position="106"/>
        <end position="126"/>
    </location>
</feature>
<gene>
    <name evidence="9" type="ORF">E9232_000458</name>
</gene>
<organism evidence="9 10">
    <name type="scientific">Inquilinus ginsengisoli</name>
    <dbReference type="NCBI Taxonomy" id="363840"/>
    <lineage>
        <taxon>Bacteria</taxon>
        <taxon>Pseudomonadati</taxon>
        <taxon>Pseudomonadota</taxon>
        <taxon>Alphaproteobacteria</taxon>
        <taxon>Rhodospirillales</taxon>
        <taxon>Rhodospirillaceae</taxon>
        <taxon>Inquilinus</taxon>
    </lineage>
</organism>
<feature type="transmembrane region" description="Helical" evidence="7">
    <location>
        <begin position="48"/>
        <end position="65"/>
    </location>
</feature>
<evidence type="ECO:0000259" key="8">
    <source>
        <dbReference type="PROSITE" id="PS50850"/>
    </source>
</evidence>
<dbReference type="InterPro" id="IPR020846">
    <property type="entry name" value="MFS_dom"/>
</dbReference>